<gene>
    <name evidence="4" type="ORF">JOF56_002402</name>
</gene>
<name>A0ABS4TC81_9PSEU</name>
<keyword evidence="2" id="KW-0560">Oxidoreductase</keyword>
<dbReference type="Pfam" id="PF00106">
    <property type="entry name" value="adh_short"/>
    <property type="match status" value="1"/>
</dbReference>
<dbReference type="PANTHER" id="PTHR44196">
    <property type="entry name" value="DEHYDROGENASE/REDUCTASE SDR FAMILY MEMBER 7B"/>
    <property type="match status" value="1"/>
</dbReference>
<dbReference type="Proteomes" id="UP001519332">
    <property type="component" value="Unassembled WGS sequence"/>
</dbReference>
<dbReference type="RefSeq" id="WP_209637233.1">
    <property type="nucleotide sequence ID" value="NZ_JAGINW010000001.1"/>
</dbReference>
<dbReference type="PRINTS" id="PR00080">
    <property type="entry name" value="SDRFAMILY"/>
</dbReference>
<evidence type="ECO:0000313" key="5">
    <source>
        <dbReference type="Proteomes" id="UP001519332"/>
    </source>
</evidence>
<dbReference type="PRINTS" id="PR00081">
    <property type="entry name" value="GDHRDH"/>
</dbReference>
<dbReference type="EMBL" id="JAGINW010000001">
    <property type="protein sequence ID" value="MBP2322017.1"/>
    <property type="molecule type" value="Genomic_DNA"/>
</dbReference>
<dbReference type="PIRSF" id="PIRSF000126">
    <property type="entry name" value="11-beta-HSD1"/>
    <property type="match status" value="1"/>
</dbReference>
<keyword evidence="5" id="KW-1185">Reference proteome</keyword>
<comment type="caution">
    <text evidence="4">The sequence shown here is derived from an EMBL/GenBank/DDBJ whole genome shotgun (WGS) entry which is preliminary data.</text>
</comment>
<evidence type="ECO:0000256" key="2">
    <source>
        <dbReference type="ARBA" id="ARBA00023002"/>
    </source>
</evidence>
<protein>
    <submittedName>
        <fullName evidence="4">Short-subunit dehydrogenase</fullName>
    </submittedName>
</protein>
<proteinExistence type="inferred from homology"/>
<comment type="similarity">
    <text evidence="1 3">Belongs to the short-chain dehydrogenases/reductases (SDR) family.</text>
</comment>
<evidence type="ECO:0000256" key="3">
    <source>
        <dbReference type="RuleBase" id="RU000363"/>
    </source>
</evidence>
<dbReference type="PANTHER" id="PTHR44196:SF2">
    <property type="entry name" value="SHORT-CHAIN DEHYDROGENASE-RELATED"/>
    <property type="match status" value="1"/>
</dbReference>
<dbReference type="SUPFAM" id="SSF51735">
    <property type="entry name" value="NAD(P)-binding Rossmann-fold domains"/>
    <property type="match status" value="1"/>
</dbReference>
<dbReference type="CDD" id="cd05233">
    <property type="entry name" value="SDR_c"/>
    <property type="match status" value="1"/>
</dbReference>
<reference evidence="4 5" key="1">
    <citation type="submission" date="2021-03" db="EMBL/GenBank/DDBJ databases">
        <title>Sequencing the genomes of 1000 actinobacteria strains.</title>
        <authorList>
            <person name="Klenk H.-P."/>
        </authorList>
    </citation>
    <scope>NUCLEOTIDE SEQUENCE [LARGE SCALE GENOMIC DNA]</scope>
    <source>
        <strain evidence="4 5">DSM 46670</strain>
    </source>
</reference>
<accession>A0ABS4TC81</accession>
<dbReference type="InterPro" id="IPR036291">
    <property type="entry name" value="NAD(P)-bd_dom_sf"/>
</dbReference>
<sequence length="256" mass="27572">MPTSLVTGATAGIGAAFVHRLAADGHNIVLVARTETRLHEVATEIRAKYKVEAEVLPADLSTADGRSKVEKRLSDGDPIDLLVNNAGFGTRGRFEDADIEWLQSQLDVNVTSVLRLTHAAVPGMITRGRGAVINVSSIAGYFPATGATYGATKAWVTAFSEGLAMSLKDTGVRVMALCPGFTHTEFHARAGDGKSPLPGFMWLEADRVVADCLADLKRDRIRSVPGPQYKFLVGLIRFLPHGLMRKLESSGSRERT</sequence>
<dbReference type="Gene3D" id="3.40.50.720">
    <property type="entry name" value="NAD(P)-binding Rossmann-like Domain"/>
    <property type="match status" value="1"/>
</dbReference>
<dbReference type="InterPro" id="IPR002347">
    <property type="entry name" value="SDR_fam"/>
</dbReference>
<organism evidence="4 5">
    <name type="scientific">Kibdelosporangium banguiense</name>
    <dbReference type="NCBI Taxonomy" id="1365924"/>
    <lineage>
        <taxon>Bacteria</taxon>
        <taxon>Bacillati</taxon>
        <taxon>Actinomycetota</taxon>
        <taxon>Actinomycetes</taxon>
        <taxon>Pseudonocardiales</taxon>
        <taxon>Pseudonocardiaceae</taxon>
        <taxon>Kibdelosporangium</taxon>
    </lineage>
</organism>
<evidence type="ECO:0000256" key="1">
    <source>
        <dbReference type="ARBA" id="ARBA00006484"/>
    </source>
</evidence>
<evidence type="ECO:0000313" key="4">
    <source>
        <dbReference type="EMBL" id="MBP2322017.1"/>
    </source>
</evidence>